<dbReference type="Proteomes" id="UP000054908">
    <property type="component" value="Unassembled WGS sequence"/>
</dbReference>
<dbReference type="STRING" id="466.Lmac_0819"/>
<dbReference type="PATRIC" id="fig|466.6.peg.875"/>
<comment type="caution">
    <text evidence="1">The sequence shown here is derived from an EMBL/GenBank/DDBJ whole genome shotgun (WGS) entry which is preliminary data.</text>
</comment>
<keyword evidence="2" id="KW-1185">Reference proteome</keyword>
<dbReference type="EMBL" id="LNYL01000022">
    <property type="protein sequence ID" value="KTD29644.1"/>
    <property type="molecule type" value="Genomic_DNA"/>
</dbReference>
<proteinExistence type="predicted"/>
<evidence type="ECO:0000313" key="1">
    <source>
        <dbReference type="EMBL" id="KTD29644.1"/>
    </source>
</evidence>
<sequence>MTLLRSDNGHGGSSGIFATAGELEKAGLAVAFSIDNLKFKVNKTKPESWKTETQGLIKSVHTVLAQYDSNHEKHSLRMLNAGGILTLSSETGQPLAMVMLKEKNGLNLGFGKVELKDISEELVAIQDELDKSLQTILQTVLDESDTKEAFLETLKTMPVQQFAQLQSIIDDKDLVIGNVLSKIQSTKPLPSSFGRPDLNGYATLAVEKAAEREIEEEIVIENISLKGRTHCEKALNRADTTMYVSGIIGNDDPKKFSAKEFNDDIESTTFVVNCTIKKEELSSLTPKNCIIITPMAVEITKDTSKNTLQTVVKTAQEKEGLNVLGGGNQFAVPYYCKEVFGVDAKIVEHKISQVTRDTVFQPSVPSLVSSTADLSSTNTFK</sequence>
<reference evidence="1 2" key="1">
    <citation type="submission" date="2015-11" db="EMBL/GenBank/DDBJ databases">
        <title>Genomic analysis of 38 Legionella species identifies large and diverse effector repertoires.</title>
        <authorList>
            <person name="Burstein D."/>
            <person name="Amaro F."/>
            <person name="Zusman T."/>
            <person name="Lifshitz Z."/>
            <person name="Cohen O."/>
            <person name="Gilbert J.A."/>
            <person name="Pupko T."/>
            <person name="Shuman H.A."/>
            <person name="Segal G."/>
        </authorList>
    </citation>
    <scope>NUCLEOTIDE SEQUENCE [LARGE SCALE GENOMIC DNA]</scope>
    <source>
        <strain evidence="1 2">PX-1-G2-E2</strain>
    </source>
</reference>
<name>A0A0W0WBC2_9GAMM</name>
<gene>
    <name evidence="1" type="ORF">Lmac_0819</name>
</gene>
<organism evidence="1 2">
    <name type="scientific">Legionella maceachernii</name>
    <dbReference type="NCBI Taxonomy" id="466"/>
    <lineage>
        <taxon>Bacteria</taxon>
        <taxon>Pseudomonadati</taxon>
        <taxon>Pseudomonadota</taxon>
        <taxon>Gammaproteobacteria</taxon>
        <taxon>Legionellales</taxon>
        <taxon>Legionellaceae</taxon>
        <taxon>Legionella</taxon>
    </lineage>
</organism>
<evidence type="ECO:0000313" key="2">
    <source>
        <dbReference type="Proteomes" id="UP000054908"/>
    </source>
</evidence>
<protein>
    <submittedName>
        <fullName evidence="1">Uncharacterized protein</fullName>
    </submittedName>
</protein>
<dbReference type="AlphaFoldDB" id="A0A0W0WBC2"/>
<dbReference type="RefSeq" id="WP_058451633.1">
    <property type="nucleotide sequence ID" value="NZ_CAAAIB010000015.1"/>
</dbReference>
<accession>A0A0W0WBC2</accession>